<accession>A0ABZ3F154</accession>
<evidence type="ECO:0000313" key="2">
    <source>
        <dbReference type="Proteomes" id="UP001451571"/>
    </source>
</evidence>
<dbReference type="EMBL" id="CP146256">
    <property type="protein sequence ID" value="XAH75865.1"/>
    <property type="molecule type" value="Genomic_DNA"/>
</dbReference>
<keyword evidence="2" id="KW-1185">Reference proteome</keyword>
<proteinExistence type="predicted"/>
<evidence type="ECO:0000313" key="1">
    <source>
        <dbReference type="EMBL" id="XAH75865.1"/>
    </source>
</evidence>
<dbReference type="Proteomes" id="UP001451571">
    <property type="component" value="Chromosome"/>
</dbReference>
<sequence length="59" mass="6854">MRKQFATSIDTDISDSFRSACEKYDLKMNVVLEAFMKQFSEQQFKVEIGKSGIKLKIED</sequence>
<protein>
    <recommendedName>
        <fullName evidence="3">RelB antitoxin of RelBE toxin-antitoxin system</fullName>
    </recommendedName>
</protein>
<reference evidence="1 2" key="1">
    <citation type="submission" date="2024-02" db="EMBL/GenBank/DDBJ databases">
        <title>Bacterial strain from lacustrine sediment.</title>
        <authorList>
            <person name="Petit C."/>
            <person name="Fadhlaoui K."/>
        </authorList>
    </citation>
    <scope>NUCLEOTIDE SEQUENCE [LARGE SCALE GENOMIC DNA]</scope>
    <source>
        <strain evidence="1 2">IPX-CK</strain>
    </source>
</reference>
<gene>
    <name evidence="1" type="ORF">V6984_08960</name>
</gene>
<name>A0ABZ3F154_9FIRM</name>
<evidence type="ECO:0008006" key="3">
    <source>
        <dbReference type="Google" id="ProtNLM"/>
    </source>
</evidence>
<dbReference type="RefSeq" id="WP_342759441.1">
    <property type="nucleotide sequence ID" value="NZ_CP146256.1"/>
</dbReference>
<organism evidence="1 2">
    <name type="scientific">Kineothrix sedimenti</name>
    <dbReference type="NCBI Taxonomy" id="3123317"/>
    <lineage>
        <taxon>Bacteria</taxon>
        <taxon>Bacillati</taxon>
        <taxon>Bacillota</taxon>
        <taxon>Clostridia</taxon>
        <taxon>Lachnospirales</taxon>
        <taxon>Lachnospiraceae</taxon>
        <taxon>Kineothrix</taxon>
    </lineage>
</organism>